<feature type="repeat" description="Solcar" evidence="9">
    <location>
        <begin position="22"/>
        <end position="107"/>
    </location>
</feature>
<dbReference type="GO" id="GO:0031966">
    <property type="term" value="C:mitochondrial membrane"/>
    <property type="evidence" value="ECO:0007669"/>
    <property type="project" value="UniProtKB-SubCell"/>
</dbReference>
<dbReference type="PANTHER" id="PTHR45624:SF58">
    <property type="entry name" value="CARRIER PROTEIN, PUTATIVE-RELATED"/>
    <property type="match status" value="1"/>
</dbReference>
<evidence type="ECO:0000256" key="3">
    <source>
        <dbReference type="ARBA" id="ARBA00022448"/>
    </source>
</evidence>
<evidence type="ECO:0008006" key="15">
    <source>
        <dbReference type="Google" id="ProtNLM"/>
    </source>
</evidence>
<evidence type="ECO:0000256" key="6">
    <source>
        <dbReference type="ARBA" id="ARBA00022989"/>
    </source>
</evidence>
<organism evidence="12 14">
    <name type="scientific">Perkinsus olseni</name>
    <name type="common">Perkinsus atlanticus</name>
    <dbReference type="NCBI Taxonomy" id="32597"/>
    <lineage>
        <taxon>Eukaryota</taxon>
        <taxon>Sar</taxon>
        <taxon>Alveolata</taxon>
        <taxon>Perkinsozoa</taxon>
        <taxon>Perkinsea</taxon>
        <taxon>Perkinsida</taxon>
        <taxon>Perkinsidae</taxon>
        <taxon>Perkinsus</taxon>
    </lineage>
</organism>
<dbReference type="PRINTS" id="PR00926">
    <property type="entry name" value="MITOCARRIER"/>
</dbReference>
<evidence type="ECO:0000256" key="2">
    <source>
        <dbReference type="ARBA" id="ARBA00006375"/>
    </source>
</evidence>
<evidence type="ECO:0000313" key="13">
    <source>
        <dbReference type="Proteomes" id="UP000553632"/>
    </source>
</evidence>
<evidence type="ECO:0000256" key="7">
    <source>
        <dbReference type="ARBA" id="ARBA00023128"/>
    </source>
</evidence>
<dbReference type="EMBL" id="JABANM010007110">
    <property type="protein sequence ID" value="KAF4744816.1"/>
    <property type="molecule type" value="Genomic_DNA"/>
</dbReference>
<evidence type="ECO:0000256" key="1">
    <source>
        <dbReference type="ARBA" id="ARBA00004225"/>
    </source>
</evidence>
<dbReference type="EMBL" id="JABANO010016378">
    <property type="protein sequence ID" value="KAF4735294.1"/>
    <property type="molecule type" value="Genomic_DNA"/>
</dbReference>
<dbReference type="InterPro" id="IPR002067">
    <property type="entry name" value="MCP"/>
</dbReference>
<gene>
    <name evidence="12" type="ORF">FOZ62_022700</name>
    <name evidence="11" type="ORF">FOZ63_032698</name>
</gene>
<accession>A0A7J6TK72</accession>
<protein>
    <recommendedName>
        <fullName evidence="15">Mitochondrial carrier protein</fullName>
    </recommendedName>
</protein>
<dbReference type="Gene3D" id="1.50.40.10">
    <property type="entry name" value="Mitochondrial carrier domain"/>
    <property type="match status" value="2"/>
</dbReference>
<dbReference type="GO" id="GO:0000064">
    <property type="term" value="F:L-ornithine transmembrane transporter activity"/>
    <property type="evidence" value="ECO:0007669"/>
    <property type="project" value="TreeGrafter"/>
</dbReference>
<keyword evidence="3 10" id="KW-0813">Transport</keyword>
<dbReference type="InterPro" id="IPR050567">
    <property type="entry name" value="Mitochondrial_Carrier"/>
</dbReference>
<name>A0A7J6TK72_PEROL</name>
<evidence type="ECO:0000256" key="5">
    <source>
        <dbReference type="ARBA" id="ARBA00022737"/>
    </source>
</evidence>
<dbReference type="PANTHER" id="PTHR45624">
    <property type="entry name" value="MITOCHONDRIAL BASIC AMINO ACIDS TRANSPORTER-RELATED"/>
    <property type="match status" value="1"/>
</dbReference>
<keyword evidence="5" id="KW-0677">Repeat</keyword>
<dbReference type="InterPro" id="IPR023395">
    <property type="entry name" value="MCP_dom_sf"/>
</dbReference>
<evidence type="ECO:0000256" key="10">
    <source>
        <dbReference type="RuleBase" id="RU000488"/>
    </source>
</evidence>
<comment type="subcellular location">
    <subcellularLocation>
        <location evidence="1">Mitochondrion membrane</location>
        <topology evidence="1">Multi-pass membrane protein</topology>
    </subcellularLocation>
</comment>
<evidence type="ECO:0000313" key="14">
    <source>
        <dbReference type="Proteomes" id="UP000574390"/>
    </source>
</evidence>
<dbReference type="SUPFAM" id="SSF103506">
    <property type="entry name" value="Mitochondrial carrier"/>
    <property type="match status" value="1"/>
</dbReference>
<dbReference type="Pfam" id="PF00153">
    <property type="entry name" value="Mito_carr"/>
    <property type="match status" value="1"/>
</dbReference>
<dbReference type="InterPro" id="IPR018108">
    <property type="entry name" value="MCP_transmembrane"/>
</dbReference>
<evidence type="ECO:0000256" key="9">
    <source>
        <dbReference type="PROSITE-ProRule" id="PRU00282"/>
    </source>
</evidence>
<keyword evidence="6" id="KW-1133">Transmembrane helix</keyword>
<evidence type="ECO:0000256" key="4">
    <source>
        <dbReference type="ARBA" id="ARBA00022692"/>
    </source>
</evidence>
<dbReference type="Proteomes" id="UP000553632">
    <property type="component" value="Unassembled WGS sequence"/>
</dbReference>
<sequence length="366" mass="38621">MTDLRKPSEVTGRLVGSGSAIREGLWSLSCGVLYGGTSVIVGHPLDTVKTKMQAQPEFRRTGSIGTFLTTVREQGPRGLYRGFLPPFCGSLIFRSLQFASYGVVYAGLRDTWFEHTKLGGFLEPRVIAGGLASGLSRAVVEAPLELIKTRRQLGGSYKAGDLTIGASATVARNVLLLGSFFIIAETFQAKSPEFFGAHPFLKGGVASTLAWCLVWPLDVVKSQMQAGHDRGGIAKLLTRCARDGSVLGIVGSDEKVGESSLLDIREGTLYRGLLPGAARSFIANGASLYAYQVRGVHGKSSVAHVRAATTERTSRSAAGVLVWEHTNGNICSAAAPVVAVVTPTAATLRLTYGLFGGMLTESNGGA</sequence>
<evidence type="ECO:0000313" key="12">
    <source>
        <dbReference type="EMBL" id="KAF4744816.1"/>
    </source>
</evidence>
<evidence type="ECO:0000256" key="8">
    <source>
        <dbReference type="ARBA" id="ARBA00023136"/>
    </source>
</evidence>
<dbReference type="OMA" id="FESCSMY"/>
<dbReference type="Proteomes" id="UP000574390">
    <property type="component" value="Unassembled WGS sequence"/>
</dbReference>
<dbReference type="PROSITE" id="PS50920">
    <property type="entry name" value="SOLCAR"/>
    <property type="match status" value="1"/>
</dbReference>
<keyword evidence="4 9" id="KW-0812">Transmembrane</keyword>
<keyword evidence="8 9" id="KW-0472">Membrane</keyword>
<comment type="caution">
    <text evidence="12">The sequence shown here is derived from an EMBL/GenBank/DDBJ whole genome shotgun (WGS) entry which is preliminary data.</text>
</comment>
<evidence type="ECO:0000313" key="11">
    <source>
        <dbReference type="EMBL" id="KAF4735294.1"/>
    </source>
</evidence>
<dbReference type="GO" id="GO:1990575">
    <property type="term" value="P:mitochondrial L-ornithine transmembrane transport"/>
    <property type="evidence" value="ECO:0007669"/>
    <property type="project" value="TreeGrafter"/>
</dbReference>
<keyword evidence="13" id="KW-1185">Reference proteome</keyword>
<dbReference type="AlphaFoldDB" id="A0A7J6TK72"/>
<keyword evidence="7" id="KW-0496">Mitochondrion</keyword>
<proteinExistence type="inferred from homology"/>
<comment type="similarity">
    <text evidence="2 10">Belongs to the mitochondrial carrier (TC 2.A.29) family.</text>
</comment>
<reference evidence="13 14" key="1">
    <citation type="submission" date="2020-04" db="EMBL/GenBank/DDBJ databases">
        <title>Perkinsus olseni comparative genomics.</title>
        <authorList>
            <person name="Bogema D.R."/>
        </authorList>
    </citation>
    <scope>NUCLEOTIDE SEQUENCE [LARGE SCALE GENOMIC DNA]</scope>
    <source>
        <strain evidence="12">ATCC PRA-205</strain>
        <strain evidence="11 13">ATCC PRA-207</strain>
    </source>
</reference>